<evidence type="ECO:0000256" key="2">
    <source>
        <dbReference type="ARBA" id="ARBA00022448"/>
    </source>
</evidence>
<dbReference type="GO" id="GO:0008982">
    <property type="term" value="F:protein-N(PI)-phosphohistidine-sugar phosphotransferase activity"/>
    <property type="evidence" value="ECO:0007669"/>
    <property type="project" value="UniProtKB-UniRule"/>
</dbReference>
<evidence type="ECO:0000256" key="5">
    <source>
        <dbReference type="ARBA" id="ARBA00022692"/>
    </source>
</evidence>
<dbReference type="InterPro" id="IPR003352">
    <property type="entry name" value="PTS_EIIC"/>
</dbReference>
<keyword evidence="3 8" id="KW-1003">Cell membrane</keyword>
<feature type="transmembrane region" description="Helical" evidence="9">
    <location>
        <begin position="186"/>
        <end position="207"/>
    </location>
</feature>
<evidence type="ECO:0000256" key="1">
    <source>
        <dbReference type="ARBA" id="ARBA00004651"/>
    </source>
</evidence>
<keyword evidence="7 8" id="KW-0472">Membrane</keyword>
<feature type="transmembrane region" description="Helical" evidence="9">
    <location>
        <begin position="111"/>
        <end position="128"/>
    </location>
</feature>
<feature type="transmembrane region" description="Helical" evidence="9">
    <location>
        <begin position="396"/>
        <end position="413"/>
    </location>
</feature>
<evidence type="ECO:0000259" key="10">
    <source>
        <dbReference type="PROSITE" id="PS51105"/>
    </source>
</evidence>
<feature type="transmembrane region" description="Helical" evidence="9">
    <location>
        <begin position="374"/>
        <end position="390"/>
    </location>
</feature>
<gene>
    <name evidence="11" type="ORF">CG419_02500</name>
</gene>
<dbReference type="InterPro" id="IPR051088">
    <property type="entry name" value="PTS_Sugar-EIIC/EIIB"/>
</dbReference>
<keyword evidence="5 9" id="KW-0812">Transmembrane</keyword>
<evidence type="ECO:0000313" key="11">
    <source>
        <dbReference type="EMBL" id="ASN59556.1"/>
    </source>
</evidence>
<evidence type="ECO:0000256" key="3">
    <source>
        <dbReference type="ARBA" id="ARBA00022475"/>
    </source>
</evidence>
<name>A0AAC9UN46_LATCU</name>
<dbReference type="PANTHER" id="PTHR33989:SF4">
    <property type="entry name" value="PTS SYSTEM N,N'-DIACETYLCHITOBIOSE-SPECIFIC EIIC COMPONENT"/>
    <property type="match status" value="1"/>
</dbReference>
<feature type="transmembrane region" description="Helical" evidence="9">
    <location>
        <begin position="77"/>
        <end position="99"/>
    </location>
</feature>
<comment type="subcellular location">
    <subcellularLocation>
        <location evidence="1">Cell membrane</location>
        <topology evidence="1">Multi-pass membrane protein</topology>
    </subcellularLocation>
</comment>
<organism evidence="11 12">
    <name type="scientific">Latilactobacillus curvatus</name>
    <name type="common">Lactobacillus curvatus</name>
    <dbReference type="NCBI Taxonomy" id="28038"/>
    <lineage>
        <taxon>Bacteria</taxon>
        <taxon>Bacillati</taxon>
        <taxon>Bacillota</taxon>
        <taxon>Bacilli</taxon>
        <taxon>Lactobacillales</taxon>
        <taxon>Lactobacillaceae</taxon>
        <taxon>Latilactobacillus</taxon>
    </lineage>
</organism>
<evidence type="ECO:0000256" key="6">
    <source>
        <dbReference type="ARBA" id="ARBA00022989"/>
    </source>
</evidence>
<dbReference type="EMBL" id="CP022474">
    <property type="protein sequence ID" value="ASN59556.1"/>
    <property type="molecule type" value="Genomic_DNA"/>
</dbReference>
<dbReference type="Proteomes" id="UP000199749">
    <property type="component" value="Chromosome"/>
</dbReference>
<dbReference type="InterPro" id="IPR004501">
    <property type="entry name" value="PTS_EIIC_3"/>
</dbReference>
<feature type="transmembrane region" description="Helical" evidence="9">
    <location>
        <begin position="140"/>
        <end position="160"/>
    </location>
</feature>
<dbReference type="PROSITE" id="PS51105">
    <property type="entry name" value="PTS_EIIC_TYPE_3"/>
    <property type="match status" value="1"/>
</dbReference>
<reference evidence="11 12" key="1">
    <citation type="submission" date="2017-07" db="EMBL/GenBank/DDBJ databases">
        <title>Lactobacillus curvatus MRS6 whole genome.</title>
        <authorList>
            <person name="Jans C."/>
            <person name="Lagler S."/>
            <person name="Lacroix C."/>
            <person name="Meile L."/>
            <person name="Stevens M.J.A."/>
        </authorList>
    </citation>
    <scope>NUCLEOTIDE SEQUENCE [LARGE SCALE GENOMIC DNA]</scope>
    <source>
        <strain evidence="11 12">MRS6</strain>
    </source>
</reference>
<evidence type="ECO:0000256" key="8">
    <source>
        <dbReference type="PIRNR" id="PIRNR006351"/>
    </source>
</evidence>
<protein>
    <recommendedName>
        <fullName evidence="8">Permease IIC component</fullName>
    </recommendedName>
</protein>
<sequence>MNVKKQSIMMRLAQHFNRFQSAAVYRIMQRSLTLLFPFVLIGSISQLIQLALFNRNSFVVNVFHLSNWLSKRNTFQMMFDSITSLTLGIVAALAAMCAARYTAKHYKRDEQLASITGLIAYLILALRLTPNEGLSFNSQMLGMGGLFFGLLVGYLTGLAFKKLGRPHRRDLPLNGSAVGRSLDSMWAILLVLGVILGLSVLLNWLAISILPDQVILRLQSLKANQTGLLFTLGTGLAATSLTFFGLTSMPTLAQFGREGIASSANLNYAFSHHTAWHVPYPFTLGTLYEPFGAIGGTGGTLALVIAVFIFSKQRDYHLIGRWSLLPVLFNFNSAVLVGMPVIGNGLYVIPFLLVPLVNMGIASAAVALNLMPSVVFTVPIGTPGVLQAFMGTNGNLVALAVTVLNVVVGVMIYKPFVQLADQLALVKEAA</sequence>
<dbReference type="AlphaFoldDB" id="A0AAC9UN46"/>
<dbReference type="GO" id="GO:0005886">
    <property type="term" value="C:plasma membrane"/>
    <property type="evidence" value="ECO:0007669"/>
    <property type="project" value="UniProtKB-SubCell"/>
</dbReference>
<keyword evidence="2 8" id="KW-0813">Transport</keyword>
<accession>A0AAC9UN46</accession>
<dbReference type="InterPro" id="IPR004796">
    <property type="entry name" value="PTS_IIC_cello"/>
</dbReference>
<comment type="function">
    <text evidence="8">The phosphoenolpyruvate-dependent sugar phosphotransferase system (PTS), a major carbohydrate active -transport system, catalyzes the phosphorylation of incoming sugar substrates concomitant with their translocation across the cell membrane.</text>
</comment>
<evidence type="ECO:0000256" key="4">
    <source>
        <dbReference type="ARBA" id="ARBA00022597"/>
    </source>
</evidence>
<dbReference type="GO" id="GO:0009401">
    <property type="term" value="P:phosphoenolpyruvate-dependent sugar phosphotransferase system"/>
    <property type="evidence" value="ECO:0007669"/>
    <property type="project" value="InterPro"/>
</dbReference>
<feature type="transmembrane region" description="Helical" evidence="9">
    <location>
        <begin position="290"/>
        <end position="310"/>
    </location>
</feature>
<evidence type="ECO:0000256" key="9">
    <source>
        <dbReference type="SAM" id="Phobius"/>
    </source>
</evidence>
<keyword evidence="4 8" id="KW-0762">Sugar transport</keyword>
<dbReference type="PANTHER" id="PTHR33989">
    <property type="match status" value="1"/>
</dbReference>
<evidence type="ECO:0000256" key="7">
    <source>
        <dbReference type="ARBA" id="ARBA00023136"/>
    </source>
</evidence>
<evidence type="ECO:0000313" key="12">
    <source>
        <dbReference type="Proteomes" id="UP000199749"/>
    </source>
</evidence>
<feature type="domain" description="PTS EIIC type-3" evidence="10">
    <location>
        <begin position="8"/>
        <end position="416"/>
    </location>
</feature>
<dbReference type="Pfam" id="PF02378">
    <property type="entry name" value="PTS_EIIC"/>
    <property type="match status" value="1"/>
</dbReference>
<proteinExistence type="predicted"/>
<feature type="transmembrane region" description="Helical" evidence="9">
    <location>
        <begin position="227"/>
        <end position="247"/>
    </location>
</feature>
<dbReference type="PIRSF" id="PIRSF006351">
    <property type="entry name" value="PTS_EIIC-Cellobiose"/>
    <property type="match status" value="1"/>
</dbReference>
<keyword evidence="6 9" id="KW-1133">Transmembrane helix</keyword>
<dbReference type="RefSeq" id="WP_089556360.1">
    <property type="nucleotide sequence ID" value="NZ_CP022474.1"/>
</dbReference>